<evidence type="ECO:0000256" key="8">
    <source>
        <dbReference type="ARBA" id="ARBA00037998"/>
    </source>
</evidence>
<keyword evidence="11" id="KW-1185">Reference proteome</keyword>
<dbReference type="PANTHER" id="PTHR11795">
    <property type="entry name" value="BRANCHED-CHAIN AMINO ACID TRANSPORT SYSTEM PERMEASE PROTEIN LIVH"/>
    <property type="match status" value="1"/>
</dbReference>
<evidence type="ECO:0000256" key="4">
    <source>
        <dbReference type="ARBA" id="ARBA00022692"/>
    </source>
</evidence>
<keyword evidence="7 9" id="KW-0472">Membrane</keyword>
<accession>A0AAN1XZJ4</accession>
<feature type="transmembrane region" description="Helical" evidence="9">
    <location>
        <begin position="6"/>
        <end position="28"/>
    </location>
</feature>
<evidence type="ECO:0000256" key="2">
    <source>
        <dbReference type="ARBA" id="ARBA00022448"/>
    </source>
</evidence>
<evidence type="ECO:0000256" key="9">
    <source>
        <dbReference type="SAM" id="Phobius"/>
    </source>
</evidence>
<dbReference type="GO" id="GO:0022857">
    <property type="term" value="F:transmembrane transporter activity"/>
    <property type="evidence" value="ECO:0007669"/>
    <property type="project" value="InterPro"/>
</dbReference>
<dbReference type="PANTHER" id="PTHR11795:SF450">
    <property type="entry name" value="ABC TRANSPORTER PERMEASE PROTEIN"/>
    <property type="match status" value="1"/>
</dbReference>
<dbReference type="KEGG" id="vab:WPS_25440"/>
<evidence type="ECO:0000256" key="3">
    <source>
        <dbReference type="ARBA" id="ARBA00022475"/>
    </source>
</evidence>
<keyword evidence="6 9" id="KW-1133">Transmembrane helix</keyword>
<evidence type="ECO:0000256" key="5">
    <source>
        <dbReference type="ARBA" id="ARBA00022970"/>
    </source>
</evidence>
<keyword evidence="5" id="KW-0029">Amino-acid transport</keyword>
<dbReference type="InterPro" id="IPR001851">
    <property type="entry name" value="ABC_transp_permease"/>
</dbReference>
<feature type="transmembrane region" description="Helical" evidence="9">
    <location>
        <begin position="141"/>
        <end position="159"/>
    </location>
</feature>
<feature type="transmembrane region" description="Helical" evidence="9">
    <location>
        <begin position="61"/>
        <end position="83"/>
    </location>
</feature>
<dbReference type="Pfam" id="PF02653">
    <property type="entry name" value="BPD_transp_2"/>
    <property type="match status" value="1"/>
</dbReference>
<dbReference type="GO" id="GO:0005886">
    <property type="term" value="C:plasma membrane"/>
    <property type="evidence" value="ECO:0007669"/>
    <property type="project" value="UniProtKB-SubCell"/>
</dbReference>
<keyword evidence="2" id="KW-0813">Transport</keyword>
<evidence type="ECO:0000313" key="10">
    <source>
        <dbReference type="EMBL" id="BDE07268.1"/>
    </source>
</evidence>
<reference evidence="10 11" key="1">
    <citation type="journal article" date="2022" name="ISME Commun">
        <title>Vulcanimicrobium alpinus gen. nov. sp. nov., the first cultivated representative of the candidate phylum 'Eremiobacterota', is a metabolically versatile aerobic anoxygenic phototroph.</title>
        <authorList>
            <person name="Yabe S."/>
            <person name="Muto K."/>
            <person name="Abe K."/>
            <person name="Yokota A."/>
            <person name="Staudigel H."/>
            <person name="Tebo B.M."/>
        </authorList>
    </citation>
    <scope>NUCLEOTIDE SEQUENCE [LARGE SCALE GENOMIC DNA]</scope>
    <source>
        <strain evidence="10 11">WC8-2</strain>
    </source>
</reference>
<sequence>MTAQVWQYVLAGIEVGAIYALIAAGFVLIYQVTGLINFAQGEFAMIGAMTASSLATAGMPVFAATALAVAVAAAVGGICYLAAIRPARASTGVTLIFITLGLDVALRGLALFVWGTNPLSLTPFTGGTALTIFGGVLPPQASWVFGTDVVVFAALYVFFRRTYTGTAVRAAVANPPIASTFGIPLRTFALWSFVAAAAIGGLGGVVIAPITSATYDMGLTLGLAGFVAAVLGGLESLPGALVGGFVLGIVVKVAGGLLSTGWEEGVGFLILVLVLVVRPQGLLGRAVRRA</sequence>
<dbReference type="EMBL" id="AP025523">
    <property type="protein sequence ID" value="BDE07268.1"/>
    <property type="molecule type" value="Genomic_DNA"/>
</dbReference>
<dbReference type="InterPro" id="IPR052157">
    <property type="entry name" value="BCAA_transport_permease"/>
</dbReference>
<evidence type="ECO:0000256" key="7">
    <source>
        <dbReference type="ARBA" id="ARBA00023136"/>
    </source>
</evidence>
<keyword evidence="4 9" id="KW-0812">Transmembrane</keyword>
<evidence type="ECO:0000256" key="6">
    <source>
        <dbReference type="ARBA" id="ARBA00022989"/>
    </source>
</evidence>
<comment type="similarity">
    <text evidence="8">Belongs to the binding-protein-dependent transport system permease family. LivHM subfamily.</text>
</comment>
<dbReference type="GO" id="GO:0006865">
    <property type="term" value="P:amino acid transport"/>
    <property type="evidence" value="ECO:0007669"/>
    <property type="project" value="UniProtKB-KW"/>
</dbReference>
<proteinExistence type="inferred from homology"/>
<evidence type="ECO:0000313" key="11">
    <source>
        <dbReference type="Proteomes" id="UP001317532"/>
    </source>
</evidence>
<dbReference type="RefSeq" id="WP_317994872.1">
    <property type="nucleotide sequence ID" value="NZ_AP025523.1"/>
</dbReference>
<feature type="transmembrane region" description="Helical" evidence="9">
    <location>
        <begin position="95"/>
        <end position="114"/>
    </location>
</feature>
<name>A0AAN1XZJ4_UNVUL</name>
<gene>
    <name evidence="10" type="ORF">WPS_25440</name>
</gene>
<dbReference type="CDD" id="cd06582">
    <property type="entry name" value="TM_PBP1_LivH_like"/>
    <property type="match status" value="1"/>
</dbReference>
<dbReference type="AlphaFoldDB" id="A0AAN1XZJ4"/>
<protein>
    <submittedName>
        <fullName evidence="10">Branched-chain amino acid ABC transporter permease</fullName>
    </submittedName>
</protein>
<organism evidence="10 11">
    <name type="scientific">Vulcanimicrobium alpinum</name>
    <dbReference type="NCBI Taxonomy" id="3016050"/>
    <lineage>
        <taxon>Bacteria</taxon>
        <taxon>Bacillati</taxon>
        <taxon>Vulcanimicrobiota</taxon>
        <taxon>Vulcanimicrobiia</taxon>
        <taxon>Vulcanimicrobiales</taxon>
        <taxon>Vulcanimicrobiaceae</taxon>
        <taxon>Vulcanimicrobium</taxon>
    </lineage>
</organism>
<feature type="transmembrane region" description="Helical" evidence="9">
    <location>
        <begin position="188"/>
        <end position="211"/>
    </location>
</feature>
<keyword evidence="3" id="KW-1003">Cell membrane</keyword>
<comment type="subcellular location">
    <subcellularLocation>
        <location evidence="1">Cell membrane</location>
        <topology evidence="1">Multi-pass membrane protein</topology>
    </subcellularLocation>
</comment>
<dbReference type="Proteomes" id="UP001317532">
    <property type="component" value="Chromosome"/>
</dbReference>
<evidence type="ECO:0000256" key="1">
    <source>
        <dbReference type="ARBA" id="ARBA00004651"/>
    </source>
</evidence>